<protein>
    <submittedName>
        <fullName evidence="4">DNA-binding protein YbiB</fullName>
    </submittedName>
</protein>
<keyword evidence="4" id="KW-0238">DNA-binding</keyword>
<dbReference type="GO" id="GO:0003677">
    <property type="term" value="F:DNA binding"/>
    <property type="evidence" value="ECO:0007669"/>
    <property type="project" value="UniProtKB-KW"/>
</dbReference>
<keyword evidence="2" id="KW-0808">Transferase</keyword>
<comment type="caution">
    <text evidence="4">The sequence shown here is derived from an EMBL/GenBank/DDBJ whole genome shotgun (WGS) entry which is preliminary data.</text>
</comment>
<evidence type="ECO:0000259" key="3">
    <source>
        <dbReference type="Pfam" id="PF02885"/>
    </source>
</evidence>
<reference evidence="4 5" key="1">
    <citation type="submission" date="2024-09" db="EMBL/GenBank/DDBJ databases">
        <authorList>
            <person name="Sun Q."/>
            <person name="Mori K."/>
        </authorList>
    </citation>
    <scope>NUCLEOTIDE SEQUENCE [LARGE SCALE GENOMIC DNA]</scope>
    <source>
        <strain evidence="4 5">NCAIM B.02336</strain>
    </source>
</reference>
<keyword evidence="1" id="KW-0328">Glycosyltransferase</keyword>
<keyword evidence="5" id="KW-1185">Reference proteome</keyword>
<gene>
    <name evidence="4" type="primary">ybiB</name>
    <name evidence="4" type="ORF">ACFFGG_16760</name>
</gene>
<dbReference type="Proteomes" id="UP001589834">
    <property type="component" value="Unassembled WGS sequence"/>
</dbReference>
<dbReference type="SUPFAM" id="SSF47648">
    <property type="entry name" value="Nucleoside phosphorylase/phosphoribosyltransferase N-terminal domain"/>
    <property type="match status" value="1"/>
</dbReference>
<dbReference type="InterPro" id="IPR036320">
    <property type="entry name" value="Glycosyl_Trfase_fam3_N_dom_sf"/>
</dbReference>
<dbReference type="NCBIfam" id="NF006005">
    <property type="entry name" value="PRK08136.1"/>
    <property type="match status" value="1"/>
</dbReference>
<dbReference type="PANTHER" id="PTHR43285">
    <property type="entry name" value="ANTHRANILATE PHOSPHORIBOSYLTRANSFERASE"/>
    <property type="match status" value="1"/>
</dbReference>
<dbReference type="EMBL" id="JBHLTN010000039">
    <property type="protein sequence ID" value="MFC0594202.1"/>
    <property type="molecule type" value="Genomic_DNA"/>
</dbReference>
<dbReference type="Gene3D" id="1.20.970.10">
    <property type="entry name" value="Transferase, Pyrimidine Nucleoside Phosphorylase, Chain C"/>
    <property type="match status" value="1"/>
</dbReference>
<organism evidence="4 5">
    <name type="scientific">Ottowia pentelensis</name>
    <dbReference type="NCBI Taxonomy" id="511108"/>
    <lineage>
        <taxon>Bacteria</taxon>
        <taxon>Pseudomonadati</taxon>
        <taxon>Pseudomonadota</taxon>
        <taxon>Betaproteobacteria</taxon>
        <taxon>Burkholderiales</taxon>
        <taxon>Comamonadaceae</taxon>
        <taxon>Ottowia</taxon>
    </lineage>
</organism>
<name>A0ABV6PWH5_9BURK</name>
<accession>A0ABV6PWH5</accession>
<evidence type="ECO:0000256" key="1">
    <source>
        <dbReference type="ARBA" id="ARBA00022676"/>
    </source>
</evidence>
<dbReference type="Pfam" id="PF02885">
    <property type="entry name" value="Glycos_trans_3N"/>
    <property type="match status" value="1"/>
</dbReference>
<dbReference type="InterPro" id="IPR017459">
    <property type="entry name" value="Glycosyl_Trfase_fam3_N_dom"/>
</dbReference>
<sequence>MSIGAYIKQIGRGARGARGLTRAQASDLLGQVLDGRAGELEVGAFCVAMRIKGETAEEMCGFVDAAQARVARFPAGADGRPLIVLPSYNGARKLPVLTPLLALLLARAGESVLLHGMRTEAGRVVSSDVLAALDLPALAAIKPIASGKVAHVATPLLHPGLARLLATRETLGLRNPGHSVVKLLTPCAGPALLVTNYTHPAYFDTLCASCATLGLDALLSRGLEGEPAADPRRASRLDAFVAGAHQLLDEQQPGTAAEVPGLPAAIDATATADYTRRVLAGELPVPAALQRQVDRIVELSARITARTPS</sequence>
<dbReference type="InterPro" id="IPR035902">
    <property type="entry name" value="Nuc_phospho_transferase"/>
</dbReference>
<feature type="domain" description="Glycosyl transferase family 3 N-terminal" evidence="3">
    <location>
        <begin position="6"/>
        <end position="68"/>
    </location>
</feature>
<proteinExistence type="predicted"/>
<dbReference type="InterPro" id="IPR005940">
    <property type="entry name" value="Anthranilate_Pribosyl_Tfrase"/>
</dbReference>
<evidence type="ECO:0000313" key="5">
    <source>
        <dbReference type="Proteomes" id="UP001589834"/>
    </source>
</evidence>
<dbReference type="RefSeq" id="WP_377484783.1">
    <property type="nucleotide sequence ID" value="NZ_JBHLTN010000039.1"/>
</dbReference>
<dbReference type="Gene3D" id="3.40.1030.10">
    <property type="entry name" value="Nucleoside phosphorylase/phosphoribosyltransferase catalytic domain"/>
    <property type="match status" value="1"/>
</dbReference>
<dbReference type="PANTHER" id="PTHR43285:SF4">
    <property type="entry name" value="TRANSFERASE"/>
    <property type="match status" value="1"/>
</dbReference>
<evidence type="ECO:0000313" key="4">
    <source>
        <dbReference type="EMBL" id="MFC0594202.1"/>
    </source>
</evidence>
<evidence type="ECO:0000256" key="2">
    <source>
        <dbReference type="ARBA" id="ARBA00022679"/>
    </source>
</evidence>
<dbReference type="SUPFAM" id="SSF52418">
    <property type="entry name" value="Nucleoside phosphorylase/phosphoribosyltransferase catalytic domain"/>
    <property type="match status" value="1"/>
</dbReference>